<accession>A0A1C6U9Y2</accession>
<proteinExistence type="predicted"/>
<evidence type="ECO:0000256" key="1">
    <source>
        <dbReference type="SAM" id="MobiDB-lite"/>
    </source>
</evidence>
<dbReference type="RefSeq" id="WP_091435285.1">
    <property type="nucleotide sequence ID" value="NZ_BMMJ01000001.1"/>
</dbReference>
<dbReference type="PANTHER" id="PTHR40396">
    <property type="entry name" value="ATPASE-LIKE PROTEIN"/>
    <property type="match status" value="1"/>
</dbReference>
<gene>
    <name evidence="3" type="ORF">GA0070617_1568</name>
</gene>
<sequence length="432" mass="47263">MITRIEAYHYRCFAQLSIDLGEFHVLAGANGAGKSTLLDIPVLLGDLLAQQRVADAFLRAPEWRGVPRAHTLTELVHQGRGDSVAFTIEAALPADIVNTMASRSTAAMMHRIPDRLRYELRLRIFNDELQVDEEYLYLFSAVDRRRPAAGIAMQGANLPRRGRSARQAAQPVIQRGPGEPTAFTAETTTRGPKVPDFRVPASQVALAAVPADPELFPAALWFANLLREGAVFFDPDWAQLRQAAAPGDPLRVLPSGRNLPWLVLHLQQEDPQGFAYWIDHLQTALPQITGVTAIERADDHYAYLSVEYVGGYRVTSSGLSEGTLRILSLSLLPYLPSSARPRLLVTEEPENGIHPRAIETVVQSLAALTDDQVWISTQSPIVLANTDLANIVLARLDGDGAVEVIPGTAHPRMQDWRGSVDIGTLFASGVLS</sequence>
<reference evidence="3 4" key="1">
    <citation type="submission" date="2016-06" db="EMBL/GenBank/DDBJ databases">
        <authorList>
            <person name="Kjaerup R.B."/>
            <person name="Dalgaard T.S."/>
            <person name="Juul-Madsen H.R."/>
        </authorList>
    </citation>
    <scope>NUCLEOTIDE SEQUENCE [LARGE SCALE GENOMIC DNA]</scope>
    <source>
        <strain evidence="3 4">DSM 45577</strain>
    </source>
</reference>
<dbReference type="OrthoDB" id="104167at2"/>
<keyword evidence="4" id="KW-1185">Reference proteome</keyword>
<dbReference type="Proteomes" id="UP000198937">
    <property type="component" value="Unassembled WGS sequence"/>
</dbReference>
<dbReference type="InterPro" id="IPR003959">
    <property type="entry name" value="ATPase_AAA_core"/>
</dbReference>
<dbReference type="SUPFAM" id="SSF52540">
    <property type="entry name" value="P-loop containing nucleoside triphosphate hydrolases"/>
    <property type="match status" value="1"/>
</dbReference>
<dbReference type="Gene3D" id="3.40.50.300">
    <property type="entry name" value="P-loop containing nucleotide triphosphate hydrolases"/>
    <property type="match status" value="2"/>
</dbReference>
<dbReference type="PANTHER" id="PTHR40396:SF1">
    <property type="entry name" value="ATPASE AAA-TYPE CORE DOMAIN-CONTAINING PROTEIN"/>
    <property type="match status" value="1"/>
</dbReference>
<evidence type="ECO:0000313" key="4">
    <source>
        <dbReference type="Proteomes" id="UP000198937"/>
    </source>
</evidence>
<feature type="domain" description="ATPase AAA-type core" evidence="2">
    <location>
        <begin position="249"/>
        <end position="383"/>
    </location>
</feature>
<dbReference type="PIRSF" id="PIRSF029347">
    <property type="entry name" value="RecF"/>
    <property type="match status" value="1"/>
</dbReference>
<dbReference type="GO" id="GO:0005524">
    <property type="term" value="F:ATP binding"/>
    <property type="evidence" value="ECO:0007669"/>
    <property type="project" value="InterPro"/>
</dbReference>
<feature type="region of interest" description="Disordered" evidence="1">
    <location>
        <begin position="169"/>
        <end position="194"/>
    </location>
</feature>
<dbReference type="NCBIfam" id="NF047739">
    <property type="entry name" value="antiphage_MADS3"/>
    <property type="match status" value="1"/>
</dbReference>
<organism evidence="3 4">
    <name type="scientific">Micromonospora yangpuensis</name>
    <dbReference type="NCBI Taxonomy" id="683228"/>
    <lineage>
        <taxon>Bacteria</taxon>
        <taxon>Bacillati</taxon>
        <taxon>Actinomycetota</taxon>
        <taxon>Actinomycetes</taxon>
        <taxon>Micromonosporales</taxon>
        <taxon>Micromonosporaceae</taxon>
        <taxon>Micromonospora</taxon>
    </lineage>
</organism>
<protein>
    <submittedName>
        <fullName evidence="3">Predicted ATPase</fullName>
    </submittedName>
</protein>
<dbReference type="AlphaFoldDB" id="A0A1C6U9Y2"/>
<dbReference type="STRING" id="683228.GA0070617_1568"/>
<dbReference type="InterPro" id="IPR027417">
    <property type="entry name" value="P-loop_NTPase"/>
</dbReference>
<evidence type="ECO:0000313" key="3">
    <source>
        <dbReference type="EMBL" id="SCL50711.1"/>
    </source>
</evidence>
<dbReference type="InterPro" id="IPR014555">
    <property type="entry name" value="RecF-like"/>
</dbReference>
<name>A0A1C6U9Y2_9ACTN</name>
<dbReference type="EMBL" id="FMIA01000002">
    <property type="protein sequence ID" value="SCL50711.1"/>
    <property type="molecule type" value="Genomic_DNA"/>
</dbReference>
<evidence type="ECO:0000259" key="2">
    <source>
        <dbReference type="Pfam" id="PF13304"/>
    </source>
</evidence>
<dbReference type="Pfam" id="PF13304">
    <property type="entry name" value="AAA_21"/>
    <property type="match status" value="1"/>
</dbReference>
<dbReference type="GO" id="GO:0016887">
    <property type="term" value="F:ATP hydrolysis activity"/>
    <property type="evidence" value="ECO:0007669"/>
    <property type="project" value="InterPro"/>
</dbReference>